<feature type="non-terminal residue" evidence="2">
    <location>
        <position position="92"/>
    </location>
</feature>
<proteinExistence type="predicted"/>
<gene>
    <name evidence="2" type="ORF">MKW35_16660</name>
</gene>
<feature type="region of interest" description="Disordered" evidence="1">
    <location>
        <begin position="69"/>
        <end position="92"/>
    </location>
</feature>
<dbReference type="Proteomes" id="UP001156141">
    <property type="component" value="Unassembled WGS sequence"/>
</dbReference>
<evidence type="ECO:0000313" key="2">
    <source>
        <dbReference type="EMBL" id="MCH4554253.1"/>
    </source>
</evidence>
<comment type="caution">
    <text evidence="2">The sequence shown here is derived from an EMBL/GenBank/DDBJ whole genome shotgun (WGS) entry which is preliminary data.</text>
</comment>
<protein>
    <submittedName>
        <fullName evidence="2">Uncharacterized protein</fullName>
    </submittedName>
</protein>
<name>A0ABS9RMR9_9FLAO</name>
<feature type="non-terminal residue" evidence="2">
    <location>
        <position position="1"/>
    </location>
</feature>
<keyword evidence="3" id="KW-1185">Reference proteome</keyword>
<organism evidence="2 3">
    <name type="scientific">Aestuariibaculum lutulentum</name>
    <dbReference type="NCBI Taxonomy" id="2920935"/>
    <lineage>
        <taxon>Bacteria</taxon>
        <taxon>Pseudomonadati</taxon>
        <taxon>Bacteroidota</taxon>
        <taxon>Flavobacteriia</taxon>
        <taxon>Flavobacteriales</taxon>
        <taxon>Flavobacteriaceae</taxon>
    </lineage>
</organism>
<reference evidence="2" key="1">
    <citation type="submission" date="2022-02" db="EMBL/GenBank/DDBJ databases">
        <title>Aestuariibaculum sp., a marine bacterium isolated from sediment in Guangxi.</title>
        <authorList>
            <person name="Ying J."/>
        </authorList>
    </citation>
    <scope>NUCLEOTIDE SEQUENCE</scope>
    <source>
        <strain evidence="2">L182</strain>
    </source>
</reference>
<evidence type="ECO:0000256" key="1">
    <source>
        <dbReference type="SAM" id="MobiDB-lite"/>
    </source>
</evidence>
<dbReference type="EMBL" id="JAKVQD010000141">
    <property type="protein sequence ID" value="MCH4554253.1"/>
    <property type="molecule type" value="Genomic_DNA"/>
</dbReference>
<sequence length="92" mass="9901">LTARTLHWHGVGEMVFLGHADGLDDDARHQLALPLPENPNLTLTIDLDGIGEKDEVSASRPPAEVVAFTRSGTAQDDGGPDDLEQADMIRET</sequence>
<accession>A0ABS9RMR9</accession>
<evidence type="ECO:0000313" key="3">
    <source>
        <dbReference type="Proteomes" id="UP001156141"/>
    </source>
</evidence>